<dbReference type="OrthoDB" id="8479666at2"/>
<gene>
    <name evidence="1" type="ORF">EV655_11020</name>
</gene>
<keyword evidence="2" id="KW-1185">Reference proteome</keyword>
<dbReference type="EMBL" id="SLWW01000010">
    <property type="protein sequence ID" value="TCO70256.1"/>
    <property type="molecule type" value="Genomic_DNA"/>
</dbReference>
<accession>A0A4R2KIA6</accession>
<evidence type="ECO:0000313" key="1">
    <source>
        <dbReference type="EMBL" id="TCO70256.1"/>
    </source>
</evidence>
<comment type="caution">
    <text evidence="1">The sequence shown here is derived from an EMBL/GenBank/DDBJ whole genome shotgun (WGS) entry which is preliminary data.</text>
</comment>
<organism evidence="1 2">
    <name type="scientific">Rhodovulum euryhalinum</name>
    <dbReference type="NCBI Taxonomy" id="35805"/>
    <lineage>
        <taxon>Bacteria</taxon>
        <taxon>Pseudomonadati</taxon>
        <taxon>Pseudomonadota</taxon>
        <taxon>Alphaproteobacteria</taxon>
        <taxon>Rhodobacterales</taxon>
        <taxon>Paracoccaceae</taxon>
        <taxon>Rhodovulum</taxon>
    </lineage>
</organism>
<dbReference type="AlphaFoldDB" id="A0A4R2KIA6"/>
<reference evidence="1 2" key="1">
    <citation type="submission" date="2019-03" db="EMBL/GenBank/DDBJ databases">
        <title>Genomic Encyclopedia of Type Strains, Phase IV (KMG-IV): sequencing the most valuable type-strain genomes for metagenomic binning, comparative biology and taxonomic classification.</title>
        <authorList>
            <person name="Goeker M."/>
        </authorList>
    </citation>
    <scope>NUCLEOTIDE SEQUENCE [LARGE SCALE GENOMIC DNA]</scope>
    <source>
        <strain evidence="1 2">DSM 4868</strain>
    </source>
</reference>
<dbReference type="RefSeq" id="WP_132545441.1">
    <property type="nucleotide sequence ID" value="NZ_SLWW01000010.1"/>
</dbReference>
<evidence type="ECO:0000313" key="2">
    <source>
        <dbReference type="Proteomes" id="UP000295142"/>
    </source>
</evidence>
<sequence length="253" mass="28076">METTTQFVARVLGIVHEPPLPKKKNSSRYASGKTCWMCGGDTCGKGWPRSAALSGGFTGHDFALAMDSDAICQGCAAVLSGKAWQGMVAQKGTDVKVWGGAGWNNYSHLIAEDGTYIVPKRKDIRRILLDPPYGKWVLAINSSGQKHTVFRAQVAASQTHFPVQFDEMTVWIHADRFRQCLADFEALCDLGFSKDSILSGEYHHAQMLKVGIKEWREAEQKIAPWRTSDPDMITIVHFCALGPSHFEETRKES</sequence>
<dbReference type="Proteomes" id="UP000295142">
    <property type="component" value="Unassembled WGS sequence"/>
</dbReference>
<protein>
    <submittedName>
        <fullName evidence="1">CRISPR type IV-associated protein Csf1</fullName>
    </submittedName>
</protein>
<proteinExistence type="predicted"/>
<name>A0A4R2KIA6_9RHOB</name>